<dbReference type="InterPro" id="IPR036278">
    <property type="entry name" value="Sialidase_sf"/>
</dbReference>
<dbReference type="OrthoDB" id="284233at2"/>
<comment type="caution">
    <text evidence="4">The sequence shown here is derived from an EMBL/GenBank/DDBJ whole genome shotgun (WGS) entry which is preliminary data.</text>
</comment>
<organism evidence="4 5">
    <name type="scientific">Thermasporomyces composti</name>
    <dbReference type="NCBI Taxonomy" id="696763"/>
    <lineage>
        <taxon>Bacteria</taxon>
        <taxon>Bacillati</taxon>
        <taxon>Actinomycetota</taxon>
        <taxon>Actinomycetes</taxon>
        <taxon>Propionibacteriales</taxon>
        <taxon>Nocardioidaceae</taxon>
        <taxon>Thermasporomyces</taxon>
    </lineage>
</organism>
<reference evidence="4 5" key="1">
    <citation type="submission" date="2018-08" db="EMBL/GenBank/DDBJ databases">
        <title>Sequencing the genomes of 1000 actinobacteria strains.</title>
        <authorList>
            <person name="Klenk H.-P."/>
        </authorList>
    </citation>
    <scope>NUCLEOTIDE SEQUENCE [LARGE SCALE GENOMIC DNA]</scope>
    <source>
        <strain evidence="4 5">DSM 22891</strain>
    </source>
</reference>
<dbReference type="Gene3D" id="2.60.120.260">
    <property type="entry name" value="Galactose-binding domain-like"/>
    <property type="match status" value="1"/>
</dbReference>
<dbReference type="AlphaFoldDB" id="A0A3D9V6R8"/>
<sequence>MHRRALLTAAALAAPLAALPTRDATAATRTRPRPKPAEGVSTMQAPGPTVPGPSLAEMVAKLTGYDSINETDTRYQVMGTDLGVMWDNGSGQILMAFGDTFGKGHVGGGQFGEDWRSNTLARSSDRNLADGMHFDDMVVDQPGHAKELLASKKVDHDEITVIPNSGVSVGGRQYLHYFSQNHWGPWNTNYGGIAYSDDNGETWTKSDVRWENSAPRWDRYFQIGSLLRHDGYVYLFGTGSGRFYDIRLARVPEGKVLDMAAWRYWNGATWTRHEADAIPVVAAPSGELSVLYNAYLDRWVMMYLDEYRAAIVMREARSLTGPWSGQRVVVRGGPDGEYPGLYAPFMHPWSAASGEPDLYFAMSWWPPYNVYLMRTRLDRDVDTDNLLSDPGFEEQPDHQVRVPWYVSGQGGIDRDGQLSRSGKNNGYVRAAQGWNALTQPVVVAPRRNYRLTAWLRSSERLPPAGALGVRSQHGTIAQTTFGYLPDYTEVTVDFNPGNSTNIEIFAGFWGNGADAWVQVDDVSLRLR</sequence>
<dbReference type="RefSeq" id="WP_115850705.1">
    <property type="nucleotide sequence ID" value="NZ_QTUC01000001.1"/>
</dbReference>
<keyword evidence="5" id="KW-1185">Reference proteome</keyword>
<gene>
    <name evidence="4" type="ORF">DFJ64_2648</name>
</gene>
<dbReference type="InterPro" id="IPR025442">
    <property type="entry name" value="DUF4185"/>
</dbReference>
<dbReference type="Pfam" id="PF13810">
    <property type="entry name" value="DUF4185"/>
    <property type="match status" value="1"/>
</dbReference>
<dbReference type="Proteomes" id="UP000256485">
    <property type="component" value="Unassembled WGS sequence"/>
</dbReference>
<feature type="chain" id="PRO_5017558495" evidence="2">
    <location>
        <begin position="27"/>
        <end position="527"/>
    </location>
</feature>
<proteinExistence type="predicted"/>
<accession>A0A3D9V6R8</accession>
<feature type="domain" description="DUF4185" evidence="3">
    <location>
        <begin position="67"/>
        <end position="374"/>
    </location>
</feature>
<feature type="region of interest" description="Disordered" evidence="1">
    <location>
        <begin position="22"/>
        <end position="55"/>
    </location>
</feature>
<keyword evidence="2" id="KW-0732">Signal</keyword>
<evidence type="ECO:0000256" key="1">
    <source>
        <dbReference type="SAM" id="MobiDB-lite"/>
    </source>
</evidence>
<evidence type="ECO:0000313" key="4">
    <source>
        <dbReference type="EMBL" id="REF37207.1"/>
    </source>
</evidence>
<evidence type="ECO:0000259" key="3">
    <source>
        <dbReference type="Pfam" id="PF13810"/>
    </source>
</evidence>
<name>A0A3D9V6R8_THECX</name>
<evidence type="ECO:0000256" key="2">
    <source>
        <dbReference type="SAM" id="SignalP"/>
    </source>
</evidence>
<evidence type="ECO:0000313" key="5">
    <source>
        <dbReference type="Proteomes" id="UP000256485"/>
    </source>
</evidence>
<dbReference type="EMBL" id="QTUC01000001">
    <property type="protein sequence ID" value="REF37207.1"/>
    <property type="molecule type" value="Genomic_DNA"/>
</dbReference>
<protein>
    <submittedName>
        <fullName evidence="4">Uncharacterized protein DUF4185</fullName>
    </submittedName>
</protein>
<dbReference type="SUPFAM" id="SSF50939">
    <property type="entry name" value="Sialidases"/>
    <property type="match status" value="1"/>
</dbReference>
<feature type="signal peptide" evidence="2">
    <location>
        <begin position="1"/>
        <end position="26"/>
    </location>
</feature>